<evidence type="ECO:0000256" key="6">
    <source>
        <dbReference type="ARBA" id="ARBA00023002"/>
    </source>
</evidence>
<dbReference type="EMBL" id="FZNR01000004">
    <property type="protein sequence ID" value="SNR63683.1"/>
    <property type="molecule type" value="Genomic_DNA"/>
</dbReference>
<dbReference type="SUPFAM" id="SSF54292">
    <property type="entry name" value="2Fe-2S ferredoxin-like"/>
    <property type="match status" value="1"/>
</dbReference>
<dbReference type="InterPro" id="IPR001433">
    <property type="entry name" value="OxRdtase_FAD/NAD-bd"/>
</dbReference>
<dbReference type="InterPro" id="IPR001041">
    <property type="entry name" value="2Fe-2S_ferredoxin-type"/>
</dbReference>
<keyword evidence="8" id="KW-0411">Iron-sulfur</keyword>
<keyword evidence="3" id="KW-0001">2Fe-2S</keyword>
<comment type="cofactor">
    <cofactor evidence="1">
        <name>FAD</name>
        <dbReference type="ChEBI" id="CHEBI:57692"/>
    </cofactor>
</comment>
<dbReference type="Pfam" id="PF00970">
    <property type="entry name" value="FAD_binding_6"/>
    <property type="match status" value="1"/>
</dbReference>
<dbReference type="OrthoDB" id="9796486at2"/>
<dbReference type="RefSeq" id="WP_089293297.1">
    <property type="nucleotide sequence ID" value="NZ_BOMU01000038.1"/>
</dbReference>
<dbReference type="InterPro" id="IPR036010">
    <property type="entry name" value="2Fe-2S_ferredoxin-like_sf"/>
</dbReference>
<sequence length="352" mass="37490">MTVTRTLRSGAWRVVELLTTPLAPADYLDTVAPLRNAGVLRARIVAVRPETADSVTLMLRPGRGWRPHEPGQYVRLGVDVDGVRLWRAYSVTCAPGQLSVTVNAVRDGVVSNHLIRNARPGMILHLDNPAGDFTLGLPRPERALFVTAGSGITPVMGMLRSALHELGDVVVVHSAPERDAVVFGAELRGIAADGRIRLIERHTRADGRITPAELAELVPDLFERQAWACGPNEMLDELGVYWAEAGAMELLHVERFRPAVVAAGDGGKVTFARSCSVVDAAGDVPILEAGEAAGVLMPSGCRMGICFGCVLPMTEGAVRDLRDGSITTAVEGDNVLVQTCISAAAGRCLLDV</sequence>
<reference evidence="10 11" key="1">
    <citation type="submission" date="2017-06" db="EMBL/GenBank/DDBJ databases">
        <authorList>
            <person name="Kim H.J."/>
            <person name="Triplett B.A."/>
        </authorList>
    </citation>
    <scope>NUCLEOTIDE SEQUENCE [LARGE SCALE GENOMIC DNA]</scope>
    <source>
        <strain evidence="10 11">DSM 43151</strain>
    </source>
</reference>
<dbReference type="InterPro" id="IPR017938">
    <property type="entry name" value="Riboflavin_synthase-like_b-brl"/>
</dbReference>
<dbReference type="CDD" id="cd06216">
    <property type="entry name" value="FNR_iron_sulfur_binding_2"/>
    <property type="match status" value="1"/>
</dbReference>
<organism evidence="10 11">
    <name type="scientific">Actinoplanes regularis</name>
    <dbReference type="NCBI Taxonomy" id="52697"/>
    <lineage>
        <taxon>Bacteria</taxon>
        <taxon>Bacillati</taxon>
        <taxon>Actinomycetota</taxon>
        <taxon>Actinomycetes</taxon>
        <taxon>Micromonosporales</taxon>
        <taxon>Micromonosporaceae</taxon>
        <taxon>Actinoplanes</taxon>
    </lineage>
</organism>
<accession>A0A238XZ36</accession>
<keyword evidence="7" id="KW-0408">Iron</keyword>
<dbReference type="Pfam" id="PF00175">
    <property type="entry name" value="NAD_binding_1"/>
    <property type="match status" value="1"/>
</dbReference>
<keyword evidence="2" id="KW-0285">Flavoprotein</keyword>
<evidence type="ECO:0000256" key="5">
    <source>
        <dbReference type="ARBA" id="ARBA00022827"/>
    </source>
</evidence>
<evidence type="ECO:0000313" key="11">
    <source>
        <dbReference type="Proteomes" id="UP000198415"/>
    </source>
</evidence>
<dbReference type="PANTHER" id="PTHR47354:SF6">
    <property type="entry name" value="NADH OXIDOREDUCTASE HCR"/>
    <property type="match status" value="1"/>
</dbReference>
<dbReference type="CDD" id="cd00207">
    <property type="entry name" value="fer2"/>
    <property type="match status" value="1"/>
</dbReference>
<dbReference type="SUPFAM" id="SSF52343">
    <property type="entry name" value="Ferredoxin reductase-like, C-terminal NADP-linked domain"/>
    <property type="match status" value="1"/>
</dbReference>
<dbReference type="Gene3D" id="3.40.50.80">
    <property type="entry name" value="Nucleotide-binding domain of ferredoxin-NADP reductase (FNR) module"/>
    <property type="match status" value="1"/>
</dbReference>
<dbReference type="SUPFAM" id="SSF63380">
    <property type="entry name" value="Riboflavin synthase domain-like"/>
    <property type="match status" value="1"/>
</dbReference>
<evidence type="ECO:0000256" key="8">
    <source>
        <dbReference type="ARBA" id="ARBA00023014"/>
    </source>
</evidence>
<dbReference type="Gene3D" id="3.10.20.30">
    <property type="match status" value="1"/>
</dbReference>
<dbReference type="InterPro" id="IPR050415">
    <property type="entry name" value="MRET"/>
</dbReference>
<dbReference type="Gene3D" id="2.40.30.10">
    <property type="entry name" value="Translation factors"/>
    <property type="match status" value="1"/>
</dbReference>
<proteinExistence type="predicted"/>
<feature type="domain" description="FAD-binding FR-type" evidence="9">
    <location>
        <begin position="37"/>
        <end position="136"/>
    </location>
</feature>
<dbReference type="GO" id="GO:0051537">
    <property type="term" value="F:2 iron, 2 sulfur cluster binding"/>
    <property type="evidence" value="ECO:0007669"/>
    <property type="project" value="UniProtKB-KW"/>
</dbReference>
<dbReference type="InterPro" id="IPR017927">
    <property type="entry name" value="FAD-bd_FR_type"/>
</dbReference>
<dbReference type="InterPro" id="IPR012675">
    <property type="entry name" value="Beta-grasp_dom_sf"/>
</dbReference>
<evidence type="ECO:0000259" key="9">
    <source>
        <dbReference type="PROSITE" id="PS51384"/>
    </source>
</evidence>
<dbReference type="Pfam" id="PF00111">
    <property type="entry name" value="Fer2"/>
    <property type="match status" value="1"/>
</dbReference>
<dbReference type="InterPro" id="IPR008333">
    <property type="entry name" value="Cbr1-like_FAD-bd_dom"/>
</dbReference>
<keyword evidence="4" id="KW-0479">Metal-binding</keyword>
<gene>
    <name evidence="10" type="ORF">SAMN06264365_10494</name>
</gene>
<dbReference type="GO" id="GO:0046872">
    <property type="term" value="F:metal ion binding"/>
    <property type="evidence" value="ECO:0007669"/>
    <property type="project" value="UniProtKB-KW"/>
</dbReference>
<keyword evidence="6" id="KW-0560">Oxidoreductase</keyword>
<dbReference type="InterPro" id="IPR039261">
    <property type="entry name" value="FNR_nucleotide-bd"/>
</dbReference>
<name>A0A238XZ36_9ACTN</name>
<evidence type="ECO:0000256" key="2">
    <source>
        <dbReference type="ARBA" id="ARBA00022630"/>
    </source>
</evidence>
<evidence type="ECO:0000256" key="3">
    <source>
        <dbReference type="ARBA" id="ARBA00022714"/>
    </source>
</evidence>
<protein>
    <submittedName>
        <fullName evidence="10">Ferredoxin-NADP reductase</fullName>
    </submittedName>
</protein>
<dbReference type="Proteomes" id="UP000198415">
    <property type="component" value="Unassembled WGS sequence"/>
</dbReference>
<dbReference type="AlphaFoldDB" id="A0A238XZ36"/>
<evidence type="ECO:0000256" key="4">
    <source>
        <dbReference type="ARBA" id="ARBA00022723"/>
    </source>
</evidence>
<dbReference type="PANTHER" id="PTHR47354">
    <property type="entry name" value="NADH OXIDOREDUCTASE HCR"/>
    <property type="match status" value="1"/>
</dbReference>
<evidence type="ECO:0000256" key="7">
    <source>
        <dbReference type="ARBA" id="ARBA00023004"/>
    </source>
</evidence>
<dbReference type="GO" id="GO:0016491">
    <property type="term" value="F:oxidoreductase activity"/>
    <property type="evidence" value="ECO:0007669"/>
    <property type="project" value="UniProtKB-KW"/>
</dbReference>
<evidence type="ECO:0000256" key="1">
    <source>
        <dbReference type="ARBA" id="ARBA00001974"/>
    </source>
</evidence>
<keyword evidence="5" id="KW-0274">FAD</keyword>
<evidence type="ECO:0000313" key="10">
    <source>
        <dbReference type="EMBL" id="SNR63683.1"/>
    </source>
</evidence>
<keyword evidence="11" id="KW-1185">Reference proteome</keyword>
<dbReference type="PROSITE" id="PS51384">
    <property type="entry name" value="FAD_FR"/>
    <property type="match status" value="1"/>
</dbReference>